<comment type="caution">
    <text evidence="2">The sequence shown here is derived from an EMBL/GenBank/DDBJ whole genome shotgun (WGS) entry which is preliminary data.</text>
</comment>
<dbReference type="PROSITE" id="PS51257">
    <property type="entry name" value="PROKAR_LIPOPROTEIN"/>
    <property type="match status" value="1"/>
</dbReference>
<keyword evidence="3" id="KW-1185">Reference proteome</keyword>
<evidence type="ECO:0000313" key="3">
    <source>
        <dbReference type="Proteomes" id="UP001501496"/>
    </source>
</evidence>
<evidence type="ECO:0000313" key="2">
    <source>
        <dbReference type="EMBL" id="GAA4232151.1"/>
    </source>
</evidence>
<proteinExistence type="predicted"/>
<dbReference type="Proteomes" id="UP001501496">
    <property type="component" value="Unassembled WGS sequence"/>
</dbReference>
<dbReference type="EMBL" id="BAABCA010000001">
    <property type="protein sequence ID" value="GAA4232151.1"/>
    <property type="molecule type" value="Genomic_DNA"/>
</dbReference>
<gene>
    <name evidence="2" type="ORF">GCM10022291_06240</name>
</gene>
<feature type="signal peptide" evidence="1">
    <location>
        <begin position="1"/>
        <end position="21"/>
    </location>
</feature>
<name>A0ABP8C227_9FLAO</name>
<evidence type="ECO:0000256" key="1">
    <source>
        <dbReference type="SAM" id="SignalP"/>
    </source>
</evidence>
<protein>
    <recommendedName>
        <fullName evidence="4">Lipoprotein</fullName>
    </recommendedName>
</protein>
<sequence>MKKLNFILCLSLVLILSGCNSDDNSGNENNQRNGTLIFGWFADSSCSGDCSTIYKIDTENVHKDIDYNYPENTFFEGNFQLMNNANYQDFESLITELPDEIFNEPNGYLDCTDCTNENGGFYLEYQDDDGFHKSWRFRNAIYPDYMESYRSLLLDKLAELNSL</sequence>
<accession>A0ABP8C227</accession>
<organism evidence="2 3">
    <name type="scientific">Postechiella marina</name>
    <dbReference type="NCBI Taxonomy" id="943941"/>
    <lineage>
        <taxon>Bacteria</taxon>
        <taxon>Pseudomonadati</taxon>
        <taxon>Bacteroidota</taxon>
        <taxon>Flavobacteriia</taxon>
        <taxon>Flavobacteriales</taxon>
        <taxon>Flavobacteriaceae</taxon>
        <taxon>Postechiella</taxon>
    </lineage>
</organism>
<keyword evidence="1" id="KW-0732">Signal</keyword>
<reference evidence="3" key="1">
    <citation type="journal article" date="2019" name="Int. J. Syst. Evol. Microbiol.">
        <title>The Global Catalogue of Microorganisms (GCM) 10K type strain sequencing project: providing services to taxonomists for standard genome sequencing and annotation.</title>
        <authorList>
            <consortium name="The Broad Institute Genomics Platform"/>
            <consortium name="The Broad Institute Genome Sequencing Center for Infectious Disease"/>
            <person name="Wu L."/>
            <person name="Ma J."/>
        </authorList>
    </citation>
    <scope>NUCLEOTIDE SEQUENCE [LARGE SCALE GENOMIC DNA]</scope>
    <source>
        <strain evidence="3">JCM 17630</strain>
    </source>
</reference>
<dbReference type="RefSeq" id="WP_344786603.1">
    <property type="nucleotide sequence ID" value="NZ_BAABCA010000001.1"/>
</dbReference>
<evidence type="ECO:0008006" key="4">
    <source>
        <dbReference type="Google" id="ProtNLM"/>
    </source>
</evidence>
<feature type="chain" id="PRO_5045748908" description="Lipoprotein" evidence="1">
    <location>
        <begin position="22"/>
        <end position="163"/>
    </location>
</feature>